<organism evidence="1 2">
    <name type="scientific">Persea americana</name>
    <name type="common">Avocado</name>
    <dbReference type="NCBI Taxonomy" id="3435"/>
    <lineage>
        <taxon>Eukaryota</taxon>
        <taxon>Viridiplantae</taxon>
        <taxon>Streptophyta</taxon>
        <taxon>Embryophyta</taxon>
        <taxon>Tracheophyta</taxon>
        <taxon>Spermatophyta</taxon>
        <taxon>Magnoliopsida</taxon>
        <taxon>Magnoliidae</taxon>
        <taxon>Laurales</taxon>
        <taxon>Lauraceae</taxon>
        <taxon>Persea</taxon>
    </lineage>
</organism>
<reference evidence="1 2" key="1">
    <citation type="journal article" date="2022" name="Hortic Res">
        <title>A haplotype resolved chromosomal level avocado genome allows analysis of novel avocado genes.</title>
        <authorList>
            <person name="Nath O."/>
            <person name="Fletcher S.J."/>
            <person name="Hayward A."/>
            <person name="Shaw L.M."/>
            <person name="Masouleh A.K."/>
            <person name="Furtado A."/>
            <person name="Henry R.J."/>
            <person name="Mitter N."/>
        </authorList>
    </citation>
    <scope>NUCLEOTIDE SEQUENCE [LARGE SCALE GENOMIC DNA]</scope>
    <source>
        <strain evidence="2">cv. Hass</strain>
    </source>
</reference>
<sequence>MASKPVDDEDPILYILGGLGPEYGPFVTSISTRDTNTRLSYLHGLFLNEEIHVNGLQQDTQNIAANVATKSSSSSTSARGKLDARGRGHGRQGEHGRGQPNQRFNDHFGQSTNKPIFQVCNRMGHTAIQSYQRFNHAFVPNNVNPNAQYAARSYSSDLWYRDIGSTNHITPDLVNLMCTQSMLAMMQ</sequence>
<keyword evidence="2" id="KW-1185">Reference proteome</keyword>
<dbReference type="EMBL" id="CM056810">
    <property type="protein sequence ID" value="KAJ8644432.1"/>
    <property type="molecule type" value="Genomic_DNA"/>
</dbReference>
<evidence type="ECO:0000313" key="2">
    <source>
        <dbReference type="Proteomes" id="UP001234297"/>
    </source>
</evidence>
<evidence type="ECO:0000313" key="1">
    <source>
        <dbReference type="EMBL" id="KAJ8644432.1"/>
    </source>
</evidence>
<protein>
    <submittedName>
        <fullName evidence="1">Uncharacterized protein</fullName>
    </submittedName>
</protein>
<gene>
    <name evidence="1" type="ORF">MRB53_006180</name>
</gene>
<proteinExistence type="predicted"/>
<accession>A0ACC2MGZ5</accession>
<name>A0ACC2MGZ5_PERAE</name>
<comment type="caution">
    <text evidence="1">The sequence shown here is derived from an EMBL/GenBank/DDBJ whole genome shotgun (WGS) entry which is preliminary data.</text>
</comment>
<dbReference type="Proteomes" id="UP001234297">
    <property type="component" value="Chromosome 2"/>
</dbReference>